<dbReference type="Proteomes" id="UP000003019">
    <property type="component" value="Unassembled WGS sequence"/>
</dbReference>
<evidence type="ECO:0000256" key="1">
    <source>
        <dbReference type="SAM" id="MobiDB-lite"/>
    </source>
</evidence>
<keyword evidence="3" id="KW-1185">Reference proteome</keyword>
<feature type="region of interest" description="Disordered" evidence="1">
    <location>
        <begin position="22"/>
        <end position="41"/>
    </location>
</feature>
<name>G4CKX9_9NEIS</name>
<dbReference type="PATRIC" id="fig|1032488.3.peg.2143"/>
<organism evidence="2 3">
    <name type="scientific">Neisseria shayeganii 871</name>
    <dbReference type="NCBI Taxonomy" id="1032488"/>
    <lineage>
        <taxon>Bacteria</taxon>
        <taxon>Pseudomonadati</taxon>
        <taxon>Pseudomonadota</taxon>
        <taxon>Betaproteobacteria</taxon>
        <taxon>Neisseriales</taxon>
        <taxon>Neisseriaceae</taxon>
        <taxon>Neisseria</taxon>
    </lineage>
</organism>
<dbReference type="AlphaFoldDB" id="G4CKX9"/>
<dbReference type="HOGENOM" id="CLU_3063864_0_0_4"/>
<protein>
    <submittedName>
        <fullName evidence="2">Uncharacterized protein</fullName>
    </submittedName>
</protein>
<comment type="caution">
    <text evidence="2">The sequence shown here is derived from an EMBL/GenBank/DDBJ whole genome shotgun (WGS) entry which is preliminary data.</text>
</comment>
<proteinExistence type="predicted"/>
<evidence type="ECO:0000313" key="2">
    <source>
        <dbReference type="EMBL" id="EGY51544.1"/>
    </source>
</evidence>
<gene>
    <name evidence="2" type="ORF">HMPREF9371_2270</name>
</gene>
<feature type="compositionally biased region" description="Basic and acidic residues" evidence="1">
    <location>
        <begin position="22"/>
        <end position="35"/>
    </location>
</feature>
<accession>G4CKX9</accession>
<reference evidence="2 3" key="1">
    <citation type="submission" date="2011-05" db="EMBL/GenBank/DDBJ databases">
        <authorList>
            <person name="Muzny D."/>
            <person name="Qin X."/>
            <person name="Deng J."/>
            <person name="Jiang H."/>
            <person name="Liu Y."/>
            <person name="Qu J."/>
            <person name="Song X.-Z."/>
            <person name="Zhang L."/>
            <person name="Thornton R."/>
            <person name="Coyle M."/>
            <person name="Francisco L."/>
            <person name="Jackson L."/>
            <person name="Javaid M."/>
            <person name="Korchina V."/>
            <person name="Kovar C."/>
            <person name="Mata R."/>
            <person name="Mathew T."/>
            <person name="Ngo R."/>
            <person name="Nguyen L."/>
            <person name="Nguyen N."/>
            <person name="Okwuonu G."/>
            <person name="Ongeri F."/>
            <person name="Pham C."/>
            <person name="Simmons D."/>
            <person name="Wilczek-Boney K."/>
            <person name="Hale W."/>
            <person name="Jakkamsetti A."/>
            <person name="Pham P."/>
            <person name="Ruth R."/>
            <person name="San Lucas F."/>
            <person name="Warren J."/>
            <person name="Zhang J."/>
            <person name="Zhao Z."/>
            <person name="Zhou C."/>
            <person name="Zhu D."/>
            <person name="Lee S."/>
            <person name="Bess C."/>
            <person name="Blankenburg K."/>
            <person name="Forbes L."/>
            <person name="Fu Q."/>
            <person name="Gubbala S."/>
            <person name="Hirani K."/>
            <person name="Jayaseelan J.C."/>
            <person name="Lara F."/>
            <person name="Munidasa M."/>
            <person name="Palculict T."/>
            <person name="Patil S."/>
            <person name="Pu L.-L."/>
            <person name="Saada N."/>
            <person name="Tang L."/>
            <person name="Weissenberger G."/>
            <person name="Zhu Y."/>
            <person name="Hemphill L."/>
            <person name="Shang Y."/>
            <person name="Youmans B."/>
            <person name="Ayvaz T."/>
            <person name="Ross M."/>
            <person name="Santibanez J."/>
            <person name="Aqrawi P."/>
            <person name="Gross S."/>
            <person name="Joshi V."/>
            <person name="Fowler G."/>
            <person name="Nazareth L."/>
            <person name="Reid J."/>
            <person name="Worley K."/>
            <person name="Petrosino J."/>
            <person name="Highlander S."/>
            <person name="Gibbs R."/>
        </authorList>
    </citation>
    <scope>NUCLEOTIDE SEQUENCE [LARGE SCALE GENOMIC DNA]</scope>
    <source>
        <strain evidence="2 3">871</strain>
    </source>
</reference>
<evidence type="ECO:0000313" key="3">
    <source>
        <dbReference type="Proteomes" id="UP000003019"/>
    </source>
</evidence>
<sequence length="53" mass="5903">MSPTGRRRRNVCAAFRVPASRREASSLKQQKRECSQKSGGRLPESAVLIFQVA</sequence>
<dbReference type="EMBL" id="AGAY01000075">
    <property type="protein sequence ID" value="EGY51544.1"/>
    <property type="molecule type" value="Genomic_DNA"/>
</dbReference>